<evidence type="ECO:0000313" key="8">
    <source>
        <dbReference type="Proteomes" id="UP000046155"/>
    </source>
</evidence>
<reference evidence="8" key="1">
    <citation type="submission" date="2015-01" db="EMBL/GenBank/DDBJ databases">
        <authorList>
            <person name="Manzoor Shahid"/>
            <person name="Zubair Saima"/>
        </authorList>
    </citation>
    <scope>NUCLEOTIDE SEQUENCE [LARGE SCALE GENOMIC DNA]</scope>
    <source>
        <strain evidence="8">Sp3</strain>
    </source>
</reference>
<keyword evidence="3 6" id="KW-0815">Transposition</keyword>
<comment type="function">
    <text evidence="1 6">Required for the transposition of the insertion element.</text>
</comment>
<organism evidence="7 8">
    <name type="scientific">Syntrophaceticus schinkii</name>
    <dbReference type="NCBI Taxonomy" id="499207"/>
    <lineage>
        <taxon>Bacteria</taxon>
        <taxon>Bacillati</taxon>
        <taxon>Bacillota</taxon>
        <taxon>Clostridia</taxon>
        <taxon>Thermoanaerobacterales</taxon>
        <taxon>Thermoanaerobacterales Family III. Incertae Sedis</taxon>
        <taxon>Syntrophaceticus</taxon>
    </lineage>
</organism>
<dbReference type="PANTHER" id="PTHR33217:SF7">
    <property type="entry name" value="TRANSPOSASE FOR INSERTION SEQUENCE ELEMENT IS1081"/>
    <property type="match status" value="1"/>
</dbReference>
<dbReference type="PANTHER" id="PTHR33217">
    <property type="entry name" value="TRANSPOSASE FOR INSERTION SEQUENCE ELEMENT IS1081"/>
    <property type="match status" value="1"/>
</dbReference>
<keyword evidence="8" id="KW-1185">Reference proteome</keyword>
<evidence type="ECO:0000256" key="3">
    <source>
        <dbReference type="ARBA" id="ARBA00022578"/>
    </source>
</evidence>
<accession>A0A0B7MLG6</accession>
<dbReference type="NCBIfam" id="NF033543">
    <property type="entry name" value="transpos_IS256"/>
    <property type="match status" value="1"/>
</dbReference>
<dbReference type="AlphaFoldDB" id="A0A0B7MLG6"/>
<evidence type="ECO:0000313" key="7">
    <source>
        <dbReference type="EMBL" id="CEO88776.1"/>
    </source>
</evidence>
<dbReference type="GO" id="GO:0003677">
    <property type="term" value="F:DNA binding"/>
    <property type="evidence" value="ECO:0007669"/>
    <property type="project" value="UniProtKB-UniRule"/>
</dbReference>
<dbReference type="GO" id="GO:0006313">
    <property type="term" value="P:DNA transposition"/>
    <property type="evidence" value="ECO:0007669"/>
    <property type="project" value="UniProtKB-UniRule"/>
</dbReference>
<protein>
    <recommendedName>
        <fullName evidence="6">Mutator family transposase</fullName>
    </recommendedName>
</protein>
<evidence type="ECO:0000256" key="1">
    <source>
        <dbReference type="ARBA" id="ARBA00002190"/>
    </source>
</evidence>
<dbReference type="InterPro" id="IPR001207">
    <property type="entry name" value="Transposase_mutator"/>
</dbReference>
<evidence type="ECO:0000256" key="4">
    <source>
        <dbReference type="ARBA" id="ARBA00023125"/>
    </source>
</evidence>
<comment type="similarity">
    <text evidence="2 6">Belongs to the transposase mutator family.</text>
</comment>
<keyword evidence="6" id="KW-0814">Transposable element</keyword>
<evidence type="ECO:0000256" key="5">
    <source>
        <dbReference type="ARBA" id="ARBA00023172"/>
    </source>
</evidence>
<evidence type="ECO:0000256" key="2">
    <source>
        <dbReference type="ARBA" id="ARBA00010961"/>
    </source>
</evidence>
<dbReference type="Proteomes" id="UP000046155">
    <property type="component" value="Unassembled WGS sequence"/>
</dbReference>
<name>A0A0B7MLG6_9FIRM</name>
<evidence type="ECO:0000256" key="6">
    <source>
        <dbReference type="RuleBase" id="RU365089"/>
    </source>
</evidence>
<dbReference type="EMBL" id="CDRZ01000178">
    <property type="protein sequence ID" value="CEO88776.1"/>
    <property type="molecule type" value="Genomic_DNA"/>
</dbReference>
<keyword evidence="5 6" id="KW-0233">DNA recombination</keyword>
<keyword evidence="4 6" id="KW-0238">DNA-binding</keyword>
<gene>
    <name evidence="7" type="ORF">SSCH_2590002</name>
</gene>
<sequence length="421" mass="47040">MSAYHKKADQSIEKSVYPLPMEQLTLSDLREAVKGRFSSFCTAVGIQALVTLMDQDVESMAGPKGKHNPNRTAYRHGSQATTIPLGNQRLAIERPRVRSIETNQELPIASYEAFANDDQLLQAALNRMLYGMSARDYGYGIDDYSDVAETSGTSKSTVSQRFIKASTKEARKVLSRRFDEKKIPVILIDGIVLGDYTAIVVMGITSDGEKLIMGVRIGSTENAQVCRDLLTNLIDRGLQYEQGLLAVIDGSKALRKALKDVFGQKVLIQRCQVHKMRNVLDYLPKHKRDWVKRKLRKAWTSETAEEATRQLRSLATSLQVDYPDAAASLREGLEETVTILKLNVPALLQRSLRSTNAIESSFSMVSKNIRNVKNWKNGTMVQRWVSSSLLDAESRAHRISGYRSMSILITEISAVNNPLLT</sequence>
<proteinExistence type="inferred from homology"/>
<dbReference type="GO" id="GO:0004803">
    <property type="term" value="F:transposase activity"/>
    <property type="evidence" value="ECO:0007669"/>
    <property type="project" value="UniProtKB-UniRule"/>
</dbReference>
<dbReference type="Pfam" id="PF00872">
    <property type="entry name" value="Transposase_mut"/>
    <property type="match status" value="1"/>
</dbReference>